<dbReference type="EMBL" id="LAZR01070403">
    <property type="protein sequence ID" value="KKK41411.1"/>
    <property type="molecule type" value="Genomic_DNA"/>
</dbReference>
<protein>
    <submittedName>
        <fullName evidence="1">Uncharacterized protein</fullName>
    </submittedName>
</protein>
<accession>A0A0F8XZ68</accession>
<reference evidence="1" key="1">
    <citation type="journal article" date="2015" name="Nature">
        <title>Complex archaea that bridge the gap between prokaryotes and eukaryotes.</title>
        <authorList>
            <person name="Spang A."/>
            <person name="Saw J.H."/>
            <person name="Jorgensen S.L."/>
            <person name="Zaremba-Niedzwiedzka K."/>
            <person name="Martijn J."/>
            <person name="Lind A.E."/>
            <person name="van Eijk R."/>
            <person name="Schleper C."/>
            <person name="Guy L."/>
            <person name="Ettema T.J."/>
        </authorList>
    </citation>
    <scope>NUCLEOTIDE SEQUENCE</scope>
</reference>
<gene>
    <name evidence="1" type="ORF">LCGC14_2724230</name>
</gene>
<organism evidence="1">
    <name type="scientific">marine sediment metagenome</name>
    <dbReference type="NCBI Taxonomy" id="412755"/>
    <lineage>
        <taxon>unclassified sequences</taxon>
        <taxon>metagenomes</taxon>
        <taxon>ecological metagenomes</taxon>
    </lineage>
</organism>
<proteinExistence type="predicted"/>
<dbReference type="AlphaFoldDB" id="A0A0F8XZ68"/>
<sequence>MKNSSVILIGESHNDIVVPVMVFANLDEGLNHLKELLPNVKPRKLEKSSIVKEFINCYKYNVEFDEGEEGTDALIDKFFTGYYGSCGEIYTLILLEIPNKTVLFSFSLD</sequence>
<evidence type="ECO:0000313" key="1">
    <source>
        <dbReference type="EMBL" id="KKK41411.1"/>
    </source>
</evidence>
<comment type="caution">
    <text evidence="1">The sequence shown here is derived from an EMBL/GenBank/DDBJ whole genome shotgun (WGS) entry which is preliminary data.</text>
</comment>
<name>A0A0F8XZ68_9ZZZZ</name>